<organism evidence="5 6">
    <name type="scientific">Rhodoferax koreensis</name>
    <dbReference type="NCBI Taxonomy" id="1842727"/>
    <lineage>
        <taxon>Bacteria</taxon>
        <taxon>Pseudomonadati</taxon>
        <taxon>Pseudomonadota</taxon>
        <taxon>Betaproteobacteria</taxon>
        <taxon>Burkholderiales</taxon>
        <taxon>Comamonadaceae</taxon>
        <taxon>Rhodoferax</taxon>
    </lineage>
</organism>
<gene>
    <name evidence="5" type="ORF">RD110_07430</name>
</gene>
<feature type="domain" description="DUF11" evidence="2">
    <location>
        <begin position="635"/>
        <end position="769"/>
    </location>
</feature>
<feature type="domain" description="DUF11" evidence="2">
    <location>
        <begin position="998"/>
        <end position="1096"/>
    </location>
</feature>
<dbReference type="Proteomes" id="UP000186609">
    <property type="component" value="Chromosome"/>
</dbReference>
<feature type="domain" description="SpaA-like prealbumin fold" evidence="4">
    <location>
        <begin position="777"/>
        <end position="883"/>
    </location>
</feature>
<evidence type="ECO:0000313" key="5">
    <source>
        <dbReference type="EMBL" id="APW37047.1"/>
    </source>
</evidence>
<feature type="compositionally biased region" description="Polar residues" evidence="1">
    <location>
        <begin position="41"/>
        <end position="57"/>
    </location>
</feature>
<dbReference type="AlphaFoldDB" id="A0A1P8JTG9"/>
<dbReference type="InterPro" id="IPR048834">
    <property type="entry name" value="SpaA_pre-album"/>
</dbReference>
<evidence type="ECO:0008006" key="7">
    <source>
        <dbReference type="Google" id="ProtNLM"/>
    </source>
</evidence>
<dbReference type="Pfam" id="PF24514">
    <property type="entry name" value="SpaA_4"/>
    <property type="match status" value="1"/>
</dbReference>
<feature type="region of interest" description="Disordered" evidence="1">
    <location>
        <begin position="35"/>
        <end position="57"/>
    </location>
</feature>
<dbReference type="InterPro" id="IPR047589">
    <property type="entry name" value="DUF11_rpt"/>
</dbReference>
<proteinExistence type="predicted"/>
<reference evidence="5 6" key="1">
    <citation type="submission" date="2017-01" db="EMBL/GenBank/DDBJ databases">
        <authorList>
            <person name="Mah S.A."/>
            <person name="Swanson W.J."/>
            <person name="Moy G.W."/>
            <person name="Vacquier V.D."/>
        </authorList>
    </citation>
    <scope>NUCLEOTIDE SEQUENCE [LARGE SCALE GENOMIC DNA]</scope>
    <source>
        <strain evidence="5 6">DCY110</strain>
    </source>
</reference>
<dbReference type="PANTHER" id="PTHR34819">
    <property type="entry name" value="LARGE CYSTEINE-RICH PERIPLASMIC PROTEIN OMCB"/>
    <property type="match status" value="1"/>
</dbReference>
<evidence type="ECO:0000313" key="6">
    <source>
        <dbReference type="Proteomes" id="UP000186609"/>
    </source>
</evidence>
<dbReference type="Pfam" id="PF01345">
    <property type="entry name" value="DUF11"/>
    <property type="match status" value="2"/>
</dbReference>
<dbReference type="InterPro" id="IPR001434">
    <property type="entry name" value="OmcB-like_DUF11"/>
</dbReference>
<protein>
    <recommendedName>
        <fullName evidence="7">DUF11 domain-containing protein</fullName>
    </recommendedName>
</protein>
<dbReference type="Gene3D" id="2.60.40.10">
    <property type="entry name" value="Immunoglobulins"/>
    <property type="match status" value="1"/>
</dbReference>
<dbReference type="InterPro" id="IPR051172">
    <property type="entry name" value="Chlamydia_OmcB"/>
</dbReference>
<evidence type="ECO:0000259" key="4">
    <source>
        <dbReference type="Pfam" id="PF24514"/>
    </source>
</evidence>
<keyword evidence="6" id="KW-1185">Reference proteome</keyword>
<sequence length="1098" mass="108669">MASVFGLGDANAQSTNQCSVANSLPVIASPADSGFVADDTAGQTHTPTLNGSQTTTRLGTQPNGAIGVAGELQWNNSNGANSGMATLEILINGVRYAMLSTSDSSAGLNSPNGVFQPDNGSSISVDGNAETATQQPFVGDAFSSGRTYRPFTIRLPLSVTRVTSVQYLYRSNYNGGGADDDIRFRNIQINQCKASLRIQKVIGGGRVSATNQFTLSIADAGSTQASTTTTGTGTTVGNGTATLAPFTAGTVYTLSEVASGSTTLNSYDTSYACTNASSGTGTSMPSGAGTSFSLTPAAGDDVTCTLVNNLLPPSLSITKASNGPWTVGQPGAAYTLTVGNTGAVSTSGTITVRDQLPSGIGIRPASGFAAATGWTCSYSDEAAQSATTIVPNTGMLIACTSATALAAGGTAVLIIPVVVTSESPSSVVNYASVGGGGDAFNGGTAPTAGPSCSNAAHCASATTGVTASPPAPATCTVGTPVNLLATAPFQSNFFTDSTTETRTATLTATSGDYRLGTGNGGRFVVDMNWKWSPGYPLPSNAATMTLRVNGTNYATMTTQAGFAGYGTLVALNGASLFDGTTTLETNRVSNEDIWVTLPSSVTTITSVQMTYTAGSAADDFFFTGPAIYGCPAPADLSVTKTNTPAQGPSDLANDTYVPGETRSYSIVVRNGGPFGAQNVTVSDPVPAGISAGTVSWTCAATSGGSVCGAASGSGALNDTGLNLPSGAVATYTVTMTVPTGFTGALTNTVTVTPPSNVNDPNPANNTATDTDQAAARVTLSKLSLGGVGAFSLSGSNGVAPQTLTTTVAGTAVSGTSQVLTTAGIATTLTEASPPAGYVLSAINCTGLGGGGTATPDLAARSVTLDAAATASGANITCTFTNSRIPLLRLQKALPSGRAAAADQFTLNMTGMAGLTTTGSGSTATGVLTHSGITIGNSYTLSEGGAGATNLANYSSSYACTNALVGGQTPGGTGTSFSVTPVAGDDLTCTLTNTAILADLQVVKTASPPGAVQVGQVVTYTIVATNNGPAAAHGAKLTDTPVGLNCQIPSATATCTATAGASCPSATVPVASLTGSGITLPAFPNGGSVMLTMQCTVLP</sequence>
<evidence type="ECO:0000259" key="3">
    <source>
        <dbReference type="Pfam" id="PF20674"/>
    </source>
</evidence>
<dbReference type="InterPro" id="IPR055371">
    <property type="entry name" value="SpaA_PFL_dom_4"/>
</dbReference>
<dbReference type="InterPro" id="IPR013783">
    <property type="entry name" value="Ig-like_fold"/>
</dbReference>
<dbReference type="EMBL" id="CP019236">
    <property type="protein sequence ID" value="APW37047.1"/>
    <property type="molecule type" value="Genomic_DNA"/>
</dbReference>
<dbReference type="STRING" id="1842727.RD110_07430"/>
<accession>A0A1P8JTG9</accession>
<dbReference type="KEGG" id="rhy:RD110_07430"/>
<evidence type="ECO:0000259" key="2">
    <source>
        <dbReference type="Pfam" id="PF01345"/>
    </source>
</evidence>
<dbReference type="Pfam" id="PF20674">
    <property type="entry name" value="SpaA_3"/>
    <property type="match status" value="2"/>
</dbReference>
<feature type="domain" description="SpaA-like prealbumin fold" evidence="3">
    <location>
        <begin position="887"/>
        <end position="994"/>
    </location>
</feature>
<dbReference type="NCBIfam" id="TIGR01451">
    <property type="entry name" value="B_ant_repeat"/>
    <property type="match status" value="2"/>
</dbReference>
<dbReference type="PANTHER" id="PTHR34819:SF3">
    <property type="entry name" value="CELL SURFACE PROTEIN"/>
    <property type="match status" value="1"/>
</dbReference>
<evidence type="ECO:0000256" key="1">
    <source>
        <dbReference type="SAM" id="MobiDB-lite"/>
    </source>
</evidence>
<feature type="domain" description="SpaA-like prealbumin fold" evidence="3">
    <location>
        <begin position="196"/>
        <end position="309"/>
    </location>
</feature>
<name>A0A1P8JTG9_9BURK</name>